<comment type="caution">
    <text evidence="12">The sequence shown here is derived from an EMBL/GenBank/DDBJ whole genome shotgun (WGS) entry which is preliminary data.</text>
</comment>
<dbReference type="PROSITE" id="PS50089">
    <property type="entry name" value="ZF_RING_2"/>
    <property type="match status" value="1"/>
</dbReference>
<dbReference type="InterPro" id="IPR003347">
    <property type="entry name" value="JmjC_dom"/>
</dbReference>
<evidence type="ECO:0000256" key="5">
    <source>
        <dbReference type="ARBA" id="ARBA00023163"/>
    </source>
</evidence>
<organism evidence="12 13">
    <name type="scientific">Hibiscus sabdariffa</name>
    <name type="common">roselle</name>
    <dbReference type="NCBI Taxonomy" id="183260"/>
    <lineage>
        <taxon>Eukaryota</taxon>
        <taxon>Viridiplantae</taxon>
        <taxon>Streptophyta</taxon>
        <taxon>Embryophyta</taxon>
        <taxon>Tracheophyta</taxon>
        <taxon>Spermatophyta</taxon>
        <taxon>Magnoliopsida</taxon>
        <taxon>eudicotyledons</taxon>
        <taxon>Gunneridae</taxon>
        <taxon>Pentapetalae</taxon>
        <taxon>rosids</taxon>
        <taxon>malvids</taxon>
        <taxon>Malvales</taxon>
        <taxon>Malvaceae</taxon>
        <taxon>Malvoideae</taxon>
        <taxon>Hibiscus</taxon>
    </lineage>
</organism>
<dbReference type="SUPFAM" id="SSF51197">
    <property type="entry name" value="Clavaminate synthase-like"/>
    <property type="match status" value="1"/>
</dbReference>
<comment type="similarity">
    <text evidence="2">Belongs to the JARID1 histone demethylase family.</text>
</comment>
<evidence type="ECO:0000256" key="8">
    <source>
        <dbReference type="SAM" id="Coils"/>
    </source>
</evidence>
<evidence type="ECO:0000256" key="3">
    <source>
        <dbReference type="ARBA" id="ARBA00022723"/>
    </source>
</evidence>
<dbReference type="EMBL" id="JBBPBN010000010">
    <property type="protein sequence ID" value="KAK9031412.1"/>
    <property type="molecule type" value="Genomic_DNA"/>
</dbReference>
<keyword evidence="7" id="KW-0863">Zinc-finger</keyword>
<feature type="coiled-coil region" evidence="8">
    <location>
        <begin position="741"/>
        <end position="768"/>
    </location>
</feature>
<dbReference type="Gene3D" id="2.60.120.650">
    <property type="entry name" value="Cupin"/>
    <property type="match status" value="1"/>
</dbReference>
<evidence type="ECO:0000256" key="4">
    <source>
        <dbReference type="ARBA" id="ARBA00023015"/>
    </source>
</evidence>
<dbReference type="Pfam" id="PF10497">
    <property type="entry name" value="zf-4CXXC_R1"/>
    <property type="match status" value="1"/>
</dbReference>
<evidence type="ECO:0000313" key="13">
    <source>
        <dbReference type="Proteomes" id="UP001396334"/>
    </source>
</evidence>
<keyword evidence="6" id="KW-0539">Nucleus</keyword>
<dbReference type="PANTHER" id="PTHR12549">
    <property type="entry name" value="JMJC DOMAIN-CONTAINING HISTONE DEMETHYLATION PROTEIN"/>
    <property type="match status" value="1"/>
</dbReference>
<dbReference type="Pfam" id="PF02373">
    <property type="entry name" value="JmjC"/>
    <property type="match status" value="1"/>
</dbReference>
<comment type="subcellular location">
    <subcellularLocation>
        <location evidence="1">Nucleus</location>
    </subcellularLocation>
</comment>
<dbReference type="InterPro" id="IPR001841">
    <property type="entry name" value="Znf_RING"/>
</dbReference>
<protein>
    <recommendedName>
        <fullName evidence="14">Lysine-specific demethylase JMJ25-like</fullName>
    </recommendedName>
</protein>
<proteinExistence type="inferred from homology"/>
<keyword evidence="5" id="KW-0804">Transcription</keyword>
<dbReference type="PROSITE" id="PS51184">
    <property type="entry name" value="JMJC"/>
    <property type="match status" value="1"/>
</dbReference>
<evidence type="ECO:0000256" key="2">
    <source>
        <dbReference type="ARBA" id="ARBA00006801"/>
    </source>
</evidence>
<evidence type="ECO:0008006" key="14">
    <source>
        <dbReference type="Google" id="ProtNLM"/>
    </source>
</evidence>
<keyword evidence="7" id="KW-0862">Zinc</keyword>
<evidence type="ECO:0000259" key="11">
    <source>
        <dbReference type="PROSITE" id="PS51184"/>
    </source>
</evidence>
<evidence type="ECO:0000313" key="12">
    <source>
        <dbReference type="EMBL" id="KAK9031412.1"/>
    </source>
</evidence>
<keyword evidence="13" id="KW-1185">Reference proteome</keyword>
<feature type="region of interest" description="Disordered" evidence="9">
    <location>
        <begin position="22"/>
        <end position="54"/>
    </location>
</feature>
<dbReference type="Proteomes" id="UP001396334">
    <property type="component" value="Unassembled WGS sequence"/>
</dbReference>
<dbReference type="SMART" id="SM00558">
    <property type="entry name" value="JmjC"/>
    <property type="match status" value="1"/>
</dbReference>
<keyword evidence="3" id="KW-0479">Metal-binding</keyword>
<gene>
    <name evidence="12" type="ORF">V6N11_032794</name>
</gene>
<dbReference type="InterPro" id="IPR045109">
    <property type="entry name" value="LSDs-like"/>
</dbReference>
<keyword evidence="4" id="KW-0805">Transcription regulation</keyword>
<reference evidence="12 13" key="1">
    <citation type="journal article" date="2024" name="G3 (Bethesda)">
        <title>Genome assembly of Hibiscus sabdariffa L. provides insights into metabolisms of medicinal natural products.</title>
        <authorList>
            <person name="Kim T."/>
        </authorList>
    </citation>
    <scope>NUCLEOTIDE SEQUENCE [LARGE SCALE GENOMIC DNA]</scope>
    <source>
        <strain evidence="12">TK-2024</strain>
        <tissue evidence="12">Old leaves</tissue>
    </source>
</reference>
<keyword evidence="8" id="KW-0175">Coiled coil</keyword>
<evidence type="ECO:0000256" key="9">
    <source>
        <dbReference type="SAM" id="MobiDB-lite"/>
    </source>
</evidence>
<sequence length="959" mass="110101">MIAKREQLNGRGRPKQINLSWHANKKRNPTIIHKGNKRKGDTRQFSTTRTKSLSKKQNVHKYIEYSDDDEFPKRRQNGIDKRTPSLDEDVLDEWDEEAIAFMNIKTRKRRRKLDGDEEDITIMNIKAPGKSRNLEGDEEAIATTNIKSQDKCRNLEGEEEAIATKNIKSQDKCRKLDSDEGNIAMINSKVQSKNRKSGSVRTKRSPLEIVEKNCDPIDNSLRFSYSLGSSSTVSSGSHLKSDGSSRDKCTENVEAKRKKFKCHQCMKERLTVVPCLKCKDKVYCTRCIRQWYPNIPEEEIAKQCPFCSRNCNCSICLHTSGLIKTSKRDITDEEKIKHLQYLIKSLLPFMKQICKMQKLETETEADIQGLETSKVEIPMTLSYADERVYCDHCATSIFDLHRSCSKCSYELCLSCCKEIREGSLTSRDDVAYQYKDRGFDYIHGGDPLLKSYLQETANNKAEPSTLWRANNDGSITCPPKEMGGCGDCRLELKRILPVGWISNLEAKACQTLSAYRIRQWLREALNGGVSIEGYFDNGLYSSTSNDKYEEDLCHFQMHWAKGEPVIWNTLTNSSGLSWEPMVMWRALCENGNSDMSLEMSEVKAIDCLAGCEVEINTRQFFKGYIQGRTYENLWPEMLKLKDWPPSNKFDDLLPRHCDEFISMLPFQEYTDPRSGILNLAVKLPPGVIKPDLGPKTYIAYGIAEELGRGDSVTKLHCDLSDAVNILTHTAEVTLSEEQHDAMEKLKMKHKEQDEKERLERECLHRNQEGFDVAGIADQKDHNLGGNESSFSRDELRATVPEPSPNGGALWDIFKREDVPKLEEYLRKYSKEFRHTYCSPVEKVIHPIHDQSFYLTVEHKRRLKEEFGVEPWTFEQKLGEAVFIPAGCPHQVRNLKSCTKVAVDFVSPENIKECLRLTEEFRQLPKNHRAREDKLEIKKMIIYGVERAVNELSELISIPN</sequence>
<feature type="domain" description="JmjC" evidence="11">
    <location>
        <begin position="672"/>
        <end position="921"/>
    </location>
</feature>
<evidence type="ECO:0000259" key="10">
    <source>
        <dbReference type="PROSITE" id="PS50089"/>
    </source>
</evidence>
<dbReference type="PANTHER" id="PTHR12549:SF37">
    <property type="entry name" value="LYSINE-SPECIFIC DEMETHYLASE JMJ26"/>
    <property type="match status" value="1"/>
</dbReference>
<evidence type="ECO:0000256" key="1">
    <source>
        <dbReference type="ARBA" id="ARBA00004123"/>
    </source>
</evidence>
<dbReference type="InterPro" id="IPR018866">
    <property type="entry name" value="Znf-4CXXC_R1"/>
</dbReference>
<accession>A0ABR2T1Z6</accession>
<feature type="domain" description="RING-type" evidence="10">
    <location>
        <begin position="262"/>
        <end position="308"/>
    </location>
</feature>
<evidence type="ECO:0000256" key="7">
    <source>
        <dbReference type="PROSITE-ProRule" id="PRU00175"/>
    </source>
</evidence>
<evidence type="ECO:0000256" key="6">
    <source>
        <dbReference type="ARBA" id="ARBA00023242"/>
    </source>
</evidence>
<name>A0ABR2T1Z6_9ROSI</name>